<dbReference type="AlphaFoldDB" id="A0A8G0ZXK1"/>
<keyword evidence="2" id="KW-0808">Transferase</keyword>
<gene>
    <name evidence="2" type="ORF">JO391_18600</name>
</gene>
<dbReference type="EMBL" id="CP069370">
    <property type="protein sequence ID" value="QYZ72032.1"/>
    <property type="molecule type" value="Genomic_DNA"/>
</dbReference>
<keyword evidence="2" id="KW-0012">Acyltransferase</keyword>
<dbReference type="InterPro" id="IPR002123">
    <property type="entry name" value="Plipid/glycerol_acylTrfase"/>
</dbReference>
<keyword evidence="3" id="KW-1185">Reference proteome</keyword>
<evidence type="ECO:0000259" key="1">
    <source>
        <dbReference type="Pfam" id="PF01553"/>
    </source>
</evidence>
<protein>
    <submittedName>
        <fullName evidence="2">Lysophospholipid acyltransferase family protein</fullName>
    </submittedName>
</protein>
<dbReference type="CDD" id="cd07986">
    <property type="entry name" value="LPLAT_ACT14924-like"/>
    <property type="match status" value="1"/>
</dbReference>
<evidence type="ECO:0000313" key="2">
    <source>
        <dbReference type="EMBL" id="QYZ72032.1"/>
    </source>
</evidence>
<sequence length="268" mass="30059">MRRLSYAGTFKNPLKANAIRTIEWLTAKPKLLYLIRQFERSGAPFGVPFWPKAIRQMGIDIQTPPEEIARIPATGPVVIAANHPHGLVDGMILCEMVARRRPDFKILTRSLLTGIPEIEEFMIPVPFPHEDNSRELGLQMRDDTMKHLKAGGAIILFPAGKVAMSPGWWGPAVEGEWNVFTHKIVRSSGATIVPIRFTGQNSRLFQIANQLGDTPRQGLLLYEIRRALNKPQRPHVGEPIPASVLKEWEGNPRGFLAWLRETTLALGK</sequence>
<dbReference type="SUPFAM" id="SSF69593">
    <property type="entry name" value="Glycerol-3-phosphate (1)-acyltransferase"/>
    <property type="match status" value="1"/>
</dbReference>
<feature type="domain" description="Phospholipid/glycerol acyltransferase" evidence="1">
    <location>
        <begin position="70"/>
        <end position="197"/>
    </location>
</feature>
<evidence type="ECO:0000313" key="3">
    <source>
        <dbReference type="Proteomes" id="UP000826300"/>
    </source>
</evidence>
<dbReference type="Proteomes" id="UP000826300">
    <property type="component" value="Chromosome"/>
</dbReference>
<name>A0A8G0ZXK1_9RHOB</name>
<dbReference type="KEGG" id="nsm:JO391_18600"/>
<reference evidence="2" key="1">
    <citation type="submission" date="2021-02" db="EMBL/GenBank/DDBJ databases">
        <title>Rhodobacter shimadae sp. nov., an aerobic anoxygenic phototrophic bacterium isolated from a hot spring.</title>
        <authorList>
            <person name="Muramatsu S."/>
            <person name="Haruta S."/>
            <person name="Hirose S."/>
            <person name="Hanada S."/>
        </authorList>
    </citation>
    <scope>NUCLEOTIDE SEQUENCE</scope>
    <source>
        <strain evidence="2">N10</strain>
    </source>
</reference>
<accession>A0A8G0ZXK1</accession>
<organism evidence="2 3">
    <name type="scientific">Neotabrizicola shimadae</name>
    <dbReference type="NCBI Taxonomy" id="2807096"/>
    <lineage>
        <taxon>Bacteria</taxon>
        <taxon>Pseudomonadati</taxon>
        <taxon>Pseudomonadota</taxon>
        <taxon>Alphaproteobacteria</taxon>
        <taxon>Rhodobacterales</taxon>
        <taxon>Paracoccaceae</taxon>
        <taxon>Neotabrizicola</taxon>
    </lineage>
</organism>
<dbReference type="GO" id="GO:0016746">
    <property type="term" value="F:acyltransferase activity"/>
    <property type="evidence" value="ECO:0007669"/>
    <property type="project" value="UniProtKB-KW"/>
</dbReference>
<proteinExistence type="predicted"/>
<dbReference type="Pfam" id="PF01553">
    <property type="entry name" value="Acyltransferase"/>
    <property type="match status" value="1"/>
</dbReference>
<dbReference type="InterPro" id="IPR045746">
    <property type="entry name" value="ACT14924-like_Acyltransf_dom"/>
</dbReference>